<reference evidence="3" key="1">
    <citation type="submission" date="2016-06" db="EMBL/GenBank/DDBJ databases">
        <title>Parallel loss of symbiosis genes in relatives of nitrogen-fixing non-legume Parasponia.</title>
        <authorList>
            <person name="Van Velzen R."/>
            <person name="Holmer R."/>
            <person name="Bu F."/>
            <person name="Rutten L."/>
            <person name="Van Zeijl A."/>
            <person name="Liu W."/>
            <person name="Santuari L."/>
            <person name="Cao Q."/>
            <person name="Sharma T."/>
            <person name="Shen D."/>
            <person name="Roswanjaya Y."/>
            <person name="Wardhani T."/>
            <person name="Kalhor M.S."/>
            <person name="Jansen J."/>
            <person name="Van den Hoogen J."/>
            <person name="Gungor B."/>
            <person name="Hartog M."/>
            <person name="Hontelez J."/>
            <person name="Verver J."/>
            <person name="Yang W.-C."/>
            <person name="Schijlen E."/>
            <person name="Repin R."/>
            <person name="Schilthuizen M."/>
            <person name="Schranz E."/>
            <person name="Heidstra R."/>
            <person name="Miyata K."/>
            <person name="Fedorova E."/>
            <person name="Kohlen W."/>
            <person name="Bisseling T."/>
            <person name="Smit S."/>
            <person name="Geurts R."/>
        </authorList>
    </citation>
    <scope>NUCLEOTIDE SEQUENCE [LARGE SCALE GENOMIC DNA]</scope>
    <source>
        <strain evidence="3">cv. RG33-2</strain>
    </source>
</reference>
<dbReference type="EMBL" id="JXTC01000091">
    <property type="protein sequence ID" value="PON89677.1"/>
    <property type="molecule type" value="Genomic_DNA"/>
</dbReference>
<dbReference type="Proteomes" id="UP000237000">
    <property type="component" value="Unassembled WGS sequence"/>
</dbReference>
<organism evidence="2 3">
    <name type="scientific">Trema orientale</name>
    <name type="common">Charcoal tree</name>
    <name type="synonym">Celtis orientalis</name>
    <dbReference type="NCBI Taxonomy" id="63057"/>
    <lineage>
        <taxon>Eukaryota</taxon>
        <taxon>Viridiplantae</taxon>
        <taxon>Streptophyta</taxon>
        <taxon>Embryophyta</taxon>
        <taxon>Tracheophyta</taxon>
        <taxon>Spermatophyta</taxon>
        <taxon>Magnoliopsida</taxon>
        <taxon>eudicotyledons</taxon>
        <taxon>Gunneridae</taxon>
        <taxon>Pentapetalae</taxon>
        <taxon>rosids</taxon>
        <taxon>fabids</taxon>
        <taxon>Rosales</taxon>
        <taxon>Cannabaceae</taxon>
        <taxon>Trema</taxon>
    </lineage>
</organism>
<sequence>MTYVKIKTVHSANVYAAGATVTPSSSSSSSSPSPSSYDEKSDATRYFSVRWSIETLGFSLTTITIVIGQKLDKKDI</sequence>
<proteinExistence type="predicted"/>
<keyword evidence="3" id="KW-1185">Reference proteome</keyword>
<evidence type="ECO:0000313" key="3">
    <source>
        <dbReference type="Proteomes" id="UP000237000"/>
    </source>
</evidence>
<evidence type="ECO:0000256" key="1">
    <source>
        <dbReference type="SAM" id="MobiDB-lite"/>
    </source>
</evidence>
<comment type="caution">
    <text evidence="2">The sequence shown here is derived from an EMBL/GenBank/DDBJ whole genome shotgun (WGS) entry which is preliminary data.</text>
</comment>
<dbReference type="OrthoDB" id="10422964at2759"/>
<gene>
    <name evidence="2" type="ORF">TorRG33x02_145110</name>
</gene>
<feature type="compositionally biased region" description="Low complexity" evidence="1">
    <location>
        <begin position="23"/>
        <end position="36"/>
    </location>
</feature>
<name>A0A2P5EVW2_TREOI</name>
<protein>
    <submittedName>
        <fullName evidence="2">Uncharacterized protein</fullName>
    </submittedName>
</protein>
<accession>A0A2P5EVW2</accession>
<evidence type="ECO:0000313" key="2">
    <source>
        <dbReference type="EMBL" id="PON89677.1"/>
    </source>
</evidence>
<feature type="region of interest" description="Disordered" evidence="1">
    <location>
        <begin position="20"/>
        <end position="40"/>
    </location>
</feature>
<dbReference type="AlphaFoldDB" id="A0A2P5EVW2"/>
<dbReference type="InParanoid" id="A0A2P5EVW2"/>